<dbReference type="InterPro" id="IPR036390">
    <property type="entry name" value="WH_DNA-bd_sf"/>
</dbReference>
<evidence type="ECO:0000256" key="2">
    <source>
        <dbReference type="ARBA" id="ARBA00023125"/>
    </source>
</evidence>
<dbReference type="Gene3D" id="3.30.70.920">
    <property type="match status" value="1"/>
</dbReference>
<dbReference type="InterPro" id="IPR011008">
    <property type="entry name" value="Dimeric_a/b-barrel"/>
</dbReference>
<dbReference type="SMART" id="SM00344">
    <property type="entry name" value="HTH_ASNC"/>
    <property type="match status" value="1"/>
</dbReference>
<dbReference type="InterPro" id="IPR019888">
    <property type="entry name" value="Tscrpt_reg_AsnC-like"/>
</dbReference>
<accession>A0A2W5N5M1</accession>
<keyword evidence="1" id="KW-0805">Transcription regulation</keyword>
<feature type="domain" description="HTH asnC-type" evidence="4">
    <location>
        <begin position="4"/>
        <end position="65"/>
    </location>
</feature>
<dbReference type="PANTHER" id="PTHR30154">
    <property type="entry name" value="LEUCINE-RESPONSIVE REGULATORY PROTEIN"/>
    <property type="match status" value="1"/>
</dbReference>
<gene>
    <name evidence="5" type="ORF">DI556_14665</name>
</gene>
<organism evidence="5 6">
    <name type="scientific">Rhodovulum sulfidophilum</name>
    <name type="common">Rhodobacter sulfidophilus</name>
    <dbReference type="NCBI Taxonomy" id="35806"/>
    <lineage>
        <taxon>Bacteria</taxon>
        <taxon>Pseudomonadati</taxon>
        <taxon>Pseudomonadota</taxon>
        <taxon>Alphaproteobacteria</taxon>
        <taxon>Rhodobacterales</taxon>
        <taxon>Paracoccaceae</taxon>
        <taxon>Rhodovulum</taxon>
    </lineage>
</organism>
<dbReference type="AlphaFoldDB" id="A0A2W5N5M1"/>
<reference evidence="5 6" key="1">
    <citation type="submission" date="2017-08" db="EMBL/GenBank/DDBJ databases">
        <title>Infants hospitalized years apart are colonized by the same room-sourced microbial strains.</title>
        <authorList>
            <person name="Brooks B."/>
            <person name="Olm M.R."/>
            <person name="Firek B.A."/>
            <person name="Baker R."/>
            <person name="Thomas B.C."/>
            <person name="Morowitz M.J."/>
            <person name="Banfield J.F."/>
        </authorList>
    </citation>
    <scope>NUCLEOTIDE SEQUENCE [LARGE SCALE GENOMIC DNA]</scope>
    <source>
        <strain evidence="5">S2_005_002_R2_34</strain>
    </source>
</reference>
<dbReference type="SUPFAM" id="SSF54909">
    <property type="entry name" value="Dimeric alpha+beta barrel"/>
    <property type="match status" value="1"/>
</dbReference>
<dbReference type="InterPro" id="IPR019887">
    <property type="entry name" value="Tscrpt_reg_AsnC/Lrp_C"/>
</dbReference>
<dbReference type="SUPFAM" id="SSF46785">
    <property type="entry name" value="Winged helix' DNA-binding domain"/>
    <property type="match status" value="1"/>
</dbReference>
<dbReference type="GO" id="GO:0043200">
    <property type="term" value="P:response to amino acid"/>
    <property type="evidence" value="ECO:0007669"/>
    <property type="project" value="TreeGrafter"/>
</dbReference>
<proteinExistence type="predicted"/>
<dbReference type="Proteomes" id="UP000249185">
    <property type="component" value="Unassembled WGS sequence"/>
</dbReference>
<dbReference type="Gene3D" id="1.10.10.10">
    <property type="entry name" value="Winged helix-like DNA-binding domain superfamily/Winged helix DNA-binding domain"/>
    <property type="match status" value="1"/>
</dbReference>
<protein>
    <submittedName>
        <fullName evidence="5">Transcriptional regulator</fullName>
    </submittedName>
</protein>
<evidence type="ECO:0000256" key="3">
    <source>
        <dbReference type="ARBA" id="ARBA00023163"/>
    </source>
</evidence>
<dbReference type="GO" id="GO:0005829">
    <property type="term" value="C:cytosol"/>
    <property type="evidence" value="ECO:0007669"/>
    <property type="project" value="TreeGrafter"/>
</dbReference>
<dbReference type="CDD" id="cd00090">
    <property type="entry name" value="HTH_ARSR"/>
    <property type="match status" value="1"/>
</dbReference>
<dbReference type="PANTHER" id="PTHR30154:SF17">
    <property type="entry name" value="DNA-BINDING TRANSCRIPTIONAL ACTIVATOR DECR"/>
    <property type="match status" value="1"/>
</dbReference>
<dbReference type="PRINTS" id="PR00033">
    <property type="entry name" value="HTHASNC"/>
</dbReference>
<keyword evidence="3" id="KW-0804">Transcription</keyword>
<dbReference type="InterPro" id="IPR036388">
    <property type="entry name" value="WH-like_DNA-bd_sf"/>
</dbReference>
<evidence type="ECO:0000313" key="5">
    <source>
        <dbReference type="EMBL" id="PZQ48434.1"/>
    </source>
</evidence>
<dbReference type="Pfam" id="PF13404">
    <property type="entry name" value="HTH_AsnC-type"/>
    <property type="match status" value="1"/>
</dbReference>
<dbReference type="GO" id="GO:0043565">
    <property type="term" value="F:sequence-specific DNA binding"/>
    <property type="evidence" value="ECO:0007669"/>
    <property type="project" value="InterPro"/>
</dbReference>
<dbReference type="EMBL" id="QFPW01000012">
    <property type="protein sequence ID" value="PZQ48434.1"/>
    <property type="molecule type" value="Genomic_DNA"/>
</dbReference>
<dbReference type="InterPro" id="IPR000485">
    <property type="entry name" value="AsnC-type_HTH_dom"/>
</dbReference>
<dbReference type="GO" id="GO:0006355">
    <property type="term" value="P:regulation of DNA-templated transcription"/>
    <property type="evidence" value="ECO:0007669"/>
    <property type="project" value="UniProtKB-ARBA"/>
</dbReference>
<dbReference type="InterPro" id="IPR011991">
    <property type="entry name" value="ArsR-like_HTH"/>
</dbReference>
<sequence length="156" mass="17263">MIKLDQIDQKILGELMRDADQSLARIAERVGLSQTPCWKRIQRLRNAGAITGRVAIVDPAMIGLGLVVFVEIEAPDHGADWRGGFLSAVDAMPEVMEVFRMAGDIDYLLRVVVGDMAGYDAFYTRLTGAVRMKNVTSRFAMEKVRSRTVYPLASTA</sequence>
<dbReference type="Pfam" id="PF01037">
    <property type="entry name" value="AsnC_trans_reg"/>
    <property type="match status" value="1"/>
</dbReference>
<keyword evidence="2" id="KW-0238">DNA-binding</keyword>
<comment type="caution">
    <text evidence="5">The sequence shown here is derived from an EMBL/GenBank/DDBJ whole genome shotgun (WGS) entry which is preliminary data.</text>
</comment>
<dbReference type="PROSITE" id="PS50956">
    <property type="entry name" value="HTH_ASNC_2"/>
    <property type="match status" value="1"/>
</dbReference>
<evidence type="ECO:0000256" key="1">
    <source>
        <dbReference type="ARBA" id="ARBA00023015"/>
    </source>
</evidence>
<name>A0A2W5N5M1_RHOSU</name>
<evidence type="ECO:0000259" key="4">
    <source>
        <dbReference type="PROSITE" id="PS50956"/>
    </source>
</evidence>
<evidence type="ECO:0000313" key="6">
    <source>
        <dbReference type="Proteomes" id="UP000249185"/>
    </source>
</evidence>